<dbReference type="InterPro" id="IPR027417">
    <property type="entry name" value="P-loop_NTPase"/>
</dbReference>
<evidence type="ECO:0000256" key="2">
    <source>
        <dbReference type="ARBA" id="ARBA00022692"/>
    </source>
</evidence>
<name>A0ABW4YJJ7_9BACL</name>
<dbReference type="InterPro" id="IPR011527">
    <property type="entry name" value="ABC1_TM_dom"/>
</dbReference>
<evidence type="ECO:0000259" key="8">
    <source>
        <dbReference type="PROSITE" id="PS50893"/>
    </source>
</evidence>
<dbReference type="Gene3D" id="1.20.1560.10">
    <property type="entry name" value="ABC transporter type 1, transmembrane domain"/>
    <property type="match status" value="1"/>
</dbReference>
<proteinExistence type="predicted"/>
<dbReference type="Pfam" id="PF00005">
    <property type="entry name" value="ABC_tran"/>
    <property type="match status" value="1"/>
</dbReference>
<dbReference type="InterPro" id="IPR039421">
    <property type="entry name" value="Type_1_exporter"/>
</dbReference>
<keyword evidence="11" id="KW-1185">Reference proteome</keyword>
<organism evidence="10 11">
    <name type="scientific">Paenibacillus yanchengensis</name>
    <dbReference type="NCBI Taxonomy" id="2035833"/>
    <lineage>
        <taxon>Bacteria</taxon>
        <taxon>Bacillati</taxon>
        <taxon>Bacillota</taxon>
        <taxon>Bacilli</taxon>
        <taxon>Bacillales</taxon>
        <taxon>Paenibacillaceae</taxon>
        <taxon>Paenibacillus</taxon>
    </lineage>
</organism>
<evidence type="ECO:0000256" key="6">
    <source>
        <dbReference type="ARBA" id="ARBA00023136"/>
    </source>
</evidence>
<dbReference type="SMART" id="SM00382">
    <property type="entry name" value="AAA"/>
    <property type="match status" value="1"/>
</dbReference>
<dbReference type="PROSITE" id="PS50929">
    <property type="entry name" value="ABC_TM1F"/>
    <property type="match status" value="1"/>
</dbReference>
<dbReference type="CDD" id="cd18542">
    <property type="entry name" value="ABC_6TM_YknU_like"/>
    <property type="match status" value="1"/>
</dbReference>
<comment type="caution">
    <text evidence="10">The sequence shown here is derived from an EMBL/GenBank/DDBJ whole genome shotgun (WGS) entry which is preliminary data.</text>
</comment>
<dbReference type="InterPro" id="IPR003593">
    <property type="entry name" value="AAA+_ATPase"/>
</dbReference>
<dbReference type="Proteomes" id="UP001597362">
    <property type="component" value="Unassembled WGS sequence"/>
</dbReference>
<feature type="domain" description="ABC transporter" evidence="8">
    <location>
        <begin position="337"/>
        <end position="571"/>
    </location>
</feature>
<evidence type="ECO:0000256" key="4">
    <source>
        <dbReference type="ARBA" id="ARBA00022840"/>
    </source>
</evidence>
<dbReference type="RefSeq" id="WP_377771533.1">
    <property type="nucleotide sequence ID" value="NZ_JBHUHO010000029.1"/>
</dbReference>
<dbReference type="GO" id="GO:0005524">
    <property type="term" value="F:ATP binding"/>
    <property type="evidence" value="ECO:0007669"/>
    <property type="project" value="UniProtKB-KW"/>
</dbReference>
<dbReference type="Pfam" id="PF00664">
    <property type="entry name" value="ABC_membrane"/>
    <property type="match status" value="1"/>
</dbReference>
<reference evidence="11" key="1">
    <citation type="journal article" date="2019" name="Int. J. Syst. Evol. Microbiol.">
        <title>The Global Catalogue of Microorganisms (GCM) 10K type strain sequencing project: providing services to taxonomists for standard genome sequencing and annotation.</title>
        <authorList>
            <consortium name="The Broad Institute Genomics Platform"/>
            <consortium name="The Broad Institute Genome Sequencing Center for Infectious Disease"/>
            <person name="Wu L."/>
            <person name="Ma J."/>
        </authorList>
    </citation>
    <scope>NUCLEOTIDE SEQUENCE [LARGE SCALE GENOMIC DNA]</scope>
    <source>
        <strain evidence="11">GH52</strain>
    </source>
</reference>
<feature type="transmembrane region" description="Helical" evidence="7">
    <location>
        <begin position="156"/>
        <end position="176"/>
    </location>
</feature>
<dbReference type="SUPFAM" id="SSF90123">
    <property type="entry name" value="ABC transporter transmembrane region"/>
    <property type="match status" value="1"/>
</dbReference>
<keyword evidence="2 7" id="KW-0812">Transmembrane</keyword>
<evidence type="ECO:0000256" key="5">
    <source>
        <dbReference type="ARBA" id="ARBA00022989"/>
    </source>
</evidence>
<dbReference type="InterPro" id="IPR003439">
    <property type="entry name" value="ABC_transporter-like_ATP-bd"/>
</dbReference>
<keyword evidence="5 7" id="KW-1133">Transmembrane helix</keyword>
<feature type="transmembrane region" description="Helical" evidence="7">
    <location>
        <begin position="248"/>
        <end position="266"/>
    </location>
</feature>
<gene>
    <name evidence="10" type="ORF">ACFSJH_09200</name>
</gene>
<keyword evidence="4 10" id="KW-0067">ATP-binding</keyword>
<dbReference type="EMBL" id="JBHUHO010000029">
    <property type="protein sequence ID" value="MFD2115897.1"/>
    <property type="molecule type" value="Genomic_DNA"/>
</dbReference>
<feature type="domain" description="ABC transmembrane type-1" evidence="9">
    <location>
        <begin position="19"/>
        <end position="301"/>
    </location>
</feature>
<dbReference type="PANTHER" id="PTHR43394">
    <property type="entry name" value="ATP-DEPENDENT PERMEASE MDL1, MITOCHONDRIAL"/>
    <property type="match status" value="1"/>
</dbReference>
<dbReference type="SUPFAM" id="SSF52540">
    <property type="entry name" value="P-loop containing nucleoside triphosphate hydrolases"/>
    <property type="match status" value="1"/>
</dbReference>
<sequence>MDILRQLKAFYWPERKLLVASIVFLMISTALGLVYPNLLSYLIEEVIRPEKFERVPTLALVVVGVITVKALNQFLHGFFGGRLGNKVAYRLRNSAYSKLQQLSFQYYDKAKTGDLMSRLTADLEGIRQFIGFGFAQILNMVLMVVFGGAMMLYLNWQLTLITLVTIPVLAFLALRFEKLIHPAFREMRQAFSNLTTAVQENITGVRTVKSFAREDHEVGKFSIRSDAYKDNQIGIAKIWAKYFPVMELVANLSAVILFIAGGLLVINDQLKLGDFVAFFSLIWYIINPMWQLGFHINNYTQFKASGERILALLNEHVHVKNKPDAIVLNKEQAKGHVQFEHVSFHYPDKSNAVTDINIEAPAGSVIGFLGPTGAGKSTIIQLLMRAYNVKKGSIKVDGVDIRDLDVHSLRSIIATVFQETFLFSASIRDNIAYGAGNVTQEQIEYAAKLAQAHGFIMESQEGYNTLVGERGMGLSGGQKQRIAIARALLINPRILILDDATSAVDMETEHEIQAGFKELMKGRTTFIIAHRISSLRHADEIIVLDDGHIVQRGKHADLIHEAGPYRDTYEIQYADYLLKQKKEKAAASNVVHMDQKRSSI</sequence>
<feature type="transmembrane region" description="Helical" evidence="7">
    <location>
        <begin position="272"/>
        <end position="290"/>
    </location>
</feature>
<dbReference type="PROSITE" id="PS50893">
    <property type="entry name" value="ABC_TRANSPORTER_2"/>
    <property type="match status" value="1"/>
</dbReference>
<evidence type="ECO:0000256" key="1">
    <source>
        <dbReference type="ARBA" id="ARBA00004651"/>
    </source>
</evidence>
<accession>A0ABW4YJJ7</accession>
<keyword evidence="3" id="KW-0547">Nucleotide-binding</keyword>
<protein>
    <submittedName>
        <fullName evidence="10">ABC transporter ATP-binding protein</fullName>
    </submittedName>
</protein>
<evidence type="ECO:0000259" key="9">
    <source>
        <dbReference type="PROSITE" id="PS50929"/>
    </source>
</evidence>
<dbReference type="InterPro" id="IPR017871">
    <property type="entry name" value="ABC_transporter-like_CS"/>
</dbReference>
<comment type="subcellular location">
    <subcellularLocation>
        <location evidence="1">Cell membrane</location>
        <topology evidence="1">Multi-pass membrane protein</topology>
    </subcellularLocation>
</comment>
<feature type="transmembrane region" description="Helical" evidence="7">
    <location>
        <begin position="55"/>
        <end position="72"/>
    </location>
</feature>
<dbReference type="InterPro" id="IPR036640">
    <property type="entry name" value="ABC1_TM_sf"/>
</dbReference>
<dbReference type="Gene3D" id="3.40.50.300">
    <property type="entry name" value="P-loop containing nucleotide triphosphate hydrolases"/>
    <property type="match status" value="1"/>
</dbReference>
<feature type="transmembrane region" description="Helical" evidence="7">
    <location>
        <begin position="17"/>
        <end position="35"/>
    </location>
</feature>
<dbReference type="PANTHER" id="PTHR43394:SF1">
    <property type="entry name" value="ATP-BINDING CASSETTE SUB-FAMILY B MEMBER 10, MITOCHONDRIAL"/>
    <property type="match status" value="1"/>
</dbReference>
<evidence type="ECO:0000313" key="11">
    <source>
        <dbReference type="Proteomes" id="UP001597362"/>
    </source>
</evidence>
<keyword evidence="6 7" id="KW-0472">Membrane</keyword>
<dbReference type="PROSITE" id="PS00211">
    <property type="entry name" value="ABC_TRANSPORTER_1"/>
    <property type="match status" value="1"/>
</dbReference>
<feature type="transmembrane region" description="Helical" evidence="7">
    <location>
        <begin position="129"/>
        <end position="150"/>
    </location>
</feature>
<evidence type="ECO:0000256" key="7">
    <source>
        <dbReference type="SAM" id="Phobius"/>
    </source>
</evidence>
<evidence type="ECO:0000313" key="10">
    <source>
        <dbReference type="EMBL" id="MFD2115897.1"/>
    </source>
</evidence>
<evidence type="ECO:0000256" key="3">
    <source>
        <dbReference type="ARBA" id="ARBA00022741"/>
    </source>
</evidence>